<evidence type="ECO:0000256" key="7">
    <source>
        <dbReference type="SAM" id="Phobius"/>
    </source>
</evidence>
<comment type="subcellular location">
    <subcellularLocation>
        <location evidence="1">Cell membrane</location>
        <topology evidence="1">Multi-pass membrane protein</topology>
    </subcellularLocation>
</comment>
<evidence type="ECO:0000256" key="6">
    <source>
        <dbReference type="ARBA" id="ARBA00023136"/>
    </source>
</evidence>
<dbReference type="InterPro" id="IPR003838">
    <property type="entry name" value="ABC3_permease_C"/>
</dbReference>
<dbReference type="KEGG" id="dmp:FAK_41300"/>
<evidence type="ECO:0000313" key="9">
    <source>
        <dbReference type="EMBL" id="BEQ17064.1"/>
    </source>
</evidence>
<evidence type="ECO:0000256" key="5">
    <source>
        <dbReference type="ARBA" id="ARBA00022989"/>
    </source>
</evidence>
<feature type="domain" description="ABC3 transporter permease C-terminal" evidence="8">
    <location>
        <begin position="503"/>
        <end position="623"/>
    </location>
</feature>
<keyword evidence="6 7" id="KW-0472">Membrane</keyword>
<dbReference type="PANTHER" id="PTHR30489">
    <property type="entry name" value="LIPOPROTEIN-RELEASING SYSTEM TRANSMEMBRANE PROTEIN LOLE"/>
    <property type="match status" value="1"/>
</dbReference>
<dbReference type="InterPro" id="IPR051447">
    <property type="entry name" value="Lipoprotein-release_system"/>
</dbReference>
<keyword evidence="10" id="KW-1185">Reference proteome</keyword>
<reference evidence="10" key="1">
    <citation type="journal article" date="2023" name="Arch. Microbiol.">
        <title>Desulfoferula mesophilus gen. nov. sp. nov., a mesophilic sulfate-reducing bacterium isolated from a brackish lake sediment.</title>
        <authorList>
            <person name="Watanabe T."/>
            <person name="Yabe T."/>
            <person name="Tsuji J.M."/>
            <person name="Fukui M."/>
        </authorList>
    </citation>
    <scope>NUCLEOTIDE SEQUENCE [LARGE SCALE GENOMIC DNA]</scope>
    <source>
        <strain evidence="10">12FAK</strain>
    </source>
</reference>
<dbReference type="RefSeq" id="WP_338603785.1">
    <property type="nucleotide sequence ID" value="NZ_AP028679.1"/>
</dbReference>
<keyword evidence="5 7" id="KW-1133">Transmembrane helix</keyword>
<evidence type="ECO:0000313" key="10">
    <source>
        <dbReference type="Proteomes" id="UP001366166"/>
    </source>
</evidence>
<feature type="transmembrane region" description="Helical" evidence="7">
    <location>
        <begin position="596"/>
        <end position="618"/>
    </location>
</feature>
<proteinExistence type="inferred from homology"/>
<name>A0AAU9EVG4_9BACT</name>
<dbReference type="Proteomes" id="UP001366166">
    <property type="component" value="Chromosome"/>
</dbReference>
<keyword evidence="4 7" id="KW-0812">Transmembrane</keyword>
<dbReference type="GO" id="GO:0044874">
    <property type="term" value="P:lipoprotein localization to outer membrane"/>
    <property type="evidence" value="ECO:0007669"/>
    <property type="project" value="TreeGrafter"/>
</dbReference>
<dbReference type="EMBL" id="AP028679">
    <property type="protein sequence ID" value="BEQ17064.1"/>
    <property type="molecule type" value="Genomic_DNA"/>
</dbReference>
<comment type="similarity">
    <text evidence="2">Belongs to the ABC-4 integral membrane protein family. LolC/E subfamily.</text>
</comment>
<accession>A0AAU9EVG4</accession>
<feature type="transmembrane region" description="Helical" evidence="7">
    <location>
        <begin position="24"/>
        <end position="47"/>
    </location>
</feature>
<evidence type="ECO:0000256" key="4">
    <source>
        <dbReference type="ARBA" id="ARBA00022692"/>
    </source>
</evidence>
<dbReference type="Pfam" id="PF02687">
    <property type="entry name" value="FtsX"/>
    <property type="match status" value="1"/>
</dbReference>
<dbReference type="AlphaFoldDB" id="A0AAU9EVG4"/>
<sequence length="630" mass="67941">MGARQKSDRALVLRLSLADLRHEWILSLCLTLAVSAILAPLLLLFGLKHGTIETLRHRLIENPVNREIRPSVSRSYTRQWIERLNARPEVEVAISNTRQLSASVLARLKGGQGETRMEIVPTAPGDPLLLLNQARPPEEGQCVLSQEAARKLGAKPGDTLVVATARRRQGVYEKGEMELKVAGVAEARATSQARLFVLLPVLEAMESYKDGEAVPAYGWPGSLPLAYPLYDGAVVALPAPLDKTTLISLRNNTGFHRAEPMAREEVLRLSGLSFPPETHTYFLATLGGASASASGASSPVDDKNLEAVRIRLRGQKPGLFAWTAPQEAELVGPAGQTLAGLKLYALPDGGEALPPAARPSPAPPWPALAQGQAPRLSLMPAPEVRAPEGELRLRLQLPQGELVFPVSLSAQASPRPGMSFIPPELAGVLRLGQTRPVRYDPEHHSFLLHRRGYAAFRLYARSIDDVAGLKEHFESQGIEVRTKAAEILQVKELDRYLSLIFWLIAAVGIAGGTASLVASLYASVERKKRDLAVLRLIGLPRSALLRFPVYQGAALAGGGFGLALGFFGLLAYAINTLFAAHLHPGESFCRLPWQELGLALAATLAVAALAAVLAALRVSRIEPAEALRDE</sequence>
<organism evidence="9 10">
    <name type="scientific">Desulfoferula mesophila</name>
    <dbReference type="NCBI Taxonomy" id="3058419"/>
    <lineage>
        <taxon>Bacteria</taxon>
        <taxon>Pseudomonadati</taxon>
        <taxon>Thermodesulfobacteriota</taxon>
        <taxon>Desulfarculia</taxon>
        <taxon>Desulfarculales</taxon>
        <taxon>Desulfarculaceae</taxon>
        <taxon>Desulfoferula</taxon>
    </lineage>
</organism>
<protein>
    <recommendedName>
        <fullName evidence="8">ABC3 transporter permease C-terminal domain-containing protein</fullName>
    </recommendedName>
</protein>
<dbReference type="PANTHER" id="PTHR30489:SF0">
    <property type="entry name" value="LIPOPROTEIN-RELEASING SYSTEM TRANSMEMBRANE PROTEIN LOLE"/>
    <property type="match status" value="1"/>
</dbReference>
<evidence type="ECO:0000256" key="2">
    <source>
        <dbReference type="ARBA" id="ARBA00005236"/>
    </source>
</evidence>
<dbReference type="GO" id="GO:0098797">
    <property type="term" value="C:plasma membrane protein complex"/>
    <property type="evidence" value="ECO:0007669"/>
    <property type="project" value="TreeGrafter"/>
</dbReference>
<evidence type="ECO:0000256" key="3">
    <source>
        <dbReference type="ARBA" id="ARBA00022475"/>
    </source>
</evidence>
<keyword evidence="3" id="KW-1003">Cell membrane</keyword>
<feature type="transmembrane region" description="Helical" evidence="7">
    <location>
        <begin position="499"/>
        <end position="522"/>
    </location>
</feature>
<evidence type="ECO:0000256" key="1">
    <source>
        <dbReference type="ARBA" id="ARBA00004651"/>
    </source>
</evidence>
<evidence type="ECO:0000259" key="8">
    <source>
        <dbReference type="Pfam" id="PF02687"/>
    </source>
</evidence>
<feature type="transmembrane region" description="Helical" evidence="7">
    <location>
        <begin position="543"/>
        <end position="574"/>
    </location>
</feature>
<gene>
    <name evidence="9" type="ORF">FAK_41300</name>
</gene>